<sequence>MGPPPVTETKMSRSRNLRDDAERIWRAGVEAVRPETLLPASVRVDGNWLLVDNGGADLVEVDLHTVRRLFVVGAGKAGAGMARGLEAALGEAVLTDKRLAGLVSVPADCLGPTRAIELVAGRPAGVNEPRPEGVAATQRILKLLGSATADDLCLVLLSGGGSALLCAPADGVTLDQKAAVTRLLSGAGATIEQLNTVRKQISQVKGGGLLRACRAGRMVSLVLSDVLGDPLDMIASGPTVPNPQTRDDALRVLAELGVERDPAAAPIVAHLRNHADARPIPPRHETRTVVIGNNATAVDAAGIEAERLGYNHAMTSSRASEGPAEEIGRGLAEEALRMRDEPPTSVAPDCLITGGEPTVTLADAAIRGLGGRNQQLTLAALQEMRRRDRGDLAGVCLLSGGTDGEDGPTDAAGAVIDTAVAARAESAGLDLEDALRRNDAYRFFEAADGLLLTGPTGTNVCDLRVVTVDRGGS</sequence>
<keyword evidence="3" id="KW-0560">Oxidoreductase</keyword>
<keyword evidence="4" id="KW-1185">Reference proteome</keyword>
<reference evidence="3 4" key="1">
    <citation type="submission" date="2019-02" db="EMBL/GenBank/DDBJ databases">
        <title>Deep-cultivation of Planctomycetes and their phenomic and genomic characterization uncovers novel biology.</title>
        <authorList>
            <person name="Wiegand S."/>
            <person name="Jogler M."/>
            <person name="Boedeker C."/>
            <person name="Pinto D."/>
            <person name="Vollmers J."/>
            <person name="Rivas-Marin E."/>
            <person name="Kohn T."/>
            <person name="Peeters S.H."/>
            <person name="Heuer A."/>
            <person name="Rast P."/>
            <person name="Oberbeckmann S."/>
            <person name="Bunk B."/>
            <person name="Jeske O."/>
            <person name="Meyerdierks A."/>
            <person name="Storesund J.E."/>
            <person name="Kallscheuer N."/>
            <person name="Luecker S."/>
            <person name="Lage O.M."/>
            <person name="Pohl T."/>
            <person name="Merkel B.J."/>
            <person name="Hornburger P."/>
            <person name="Mueller R.-W."/>
            <person name="Bruemmer F."/>
            <person name="Labrenz M."/>
            <person name="Spormann A.M."/>
            <person name="Op Den Camp H."/>
            <person name="Overmann J."/>
            <person name="Amann R."/>
            <person name="Jetten M.S.M."/>
            <person name="Mascher T."/>
            <person name="Medema M.H."/>
            <person name="Devos D.P."/>
            <person name="Kaster A.-K."/>
            <person name="Ovreas L."/>
            <person name="Rohde M."/>
            <person name="Galperin M.Y."/>
            <person name="Jogler C."/>
        </authorList>
    </citation>
    <scope>NUCLEOTIDE SEQUENCE [LARGE SCALE GENOMIC DNA]</scope>
    <source>
        <strain evidence="3 4">Mal64</strain>
    </source>
</reference>
<organism evidence="3 4">
    <name type="scientific">Pseudobythopirellula maris</name>
    <dbReference type="NCBI Taxonomy" id="2527991"/>
    <lineage>
        <taxon>Bacteria</taxon>
        <taxon>Pseudomonadati</taxon>
        <taxon>Planctomycetota</taxon>
        <taxon>Planctomycetia</taxon>
        <taxon>Pirellulales</taxon>
        <taxon>Lacipirellulaceae</taxon>
        <taxon>Pseudobythopirellula</taxon>
    </lineage>
</organism>
<protein>
    <submittedName>
        <fullName evidence="3">Putative hydroxypyruvate reductase</fullName>
        <ecNumber evidence="3">1.1.1.81</ecNumber>
    </submittedName>
</protein>
<dbReference type="FunFam" id="3.40.1480.10:FF:000002">
    <property type="entry name" value="Glycerate kinase"/>
    <property type="match status" value="1"/>
</dbReference>
<dbReference type="Pfam" id="PF05161">
    <property type="entry name" value="MOFRL"/>
    <property type="match status" value="1"/>
</dbReference>
<accession>A0A5C5ZT35</accession>
<evidence type="ECO:0000313" key="4">
    <source>
        <dbReference type="Proteomes" id="UP000315440"/>
    </source>
</evidence>
<proteinExistence type="predicted"/>
<dbReference type="InterPro" id="IPR025286">
    <property type="entry name" value="MOFRL_assoc_dom"/>
</dbReference>
<evidence type="ECO:0000259" key="1">
    <source>
        <dbReference type="Pfam" id="PF05161"/>
    </source>
</evidence>
<keyword evidence="3" id="KW-0670">Pyruvate</keyword>
<comment type="caution">
    <text evidence="3">The sequence shown here is derived from an EMBL/GenBank/DDBJ whole genome shotgun (WGS) entry which is preliminary data.</text>
</comment>
<dbReference type="Gene3D" id="3.40.50.10180">
    <property type="entry name" value="Glycerate kinase, MOFRL-like N-terminal domain"/>
    <property type="match status" value="1"/>
</dbReference>
<dbReference type="Proteomes" id="UP000315440">
    <property type="component" value="Unassembled WGS sequence"/>
</dbReference>
<dbReference type="PANTHER" id="PTHR12227:SF0">
    <property type="entry name" value="GLYCERATE KINASE"/>
    <property type="match status" value="1"/>
</dbReference>
<dbReference type="InterPro" id="IPR039760">
    <property type="entry name" value="MOFRL_protein"/>
</dbReference>
<dbReference type="InterPro" id="IPR037035">
    <property type="entry name" value="GK-like_C_sf"/>
</dbReference>
<evidence type="ECO:0000259" key="2">
    <source>
        <dbReference type="Pfam" id="PF13660"/>
    </source>
</evidence>
<dbReference type="GO" id="GO:0005737">
    <property type="term" value="C:cytoplasm"/>
    <property type="evidence" value="ECO:0007669"/>
    <property type="project" value="TreeGrafter"/>
</dbReference>
<dbReference type="GO" id="GO:0016618">
    <property type="term" value="F:hydroxypyruvate reductase [NAD(P)H] activity"/>
    <property type="evidence" value="ECO:0007669"/>
    <property type="project" value="UniProtKB-EC"/>
</dbReference>
<dbReference type="Pfam" id="PF13660">
    <property type="entry name" value="DUF4147"/>
    <property type="match status" value="1"/>
</dbReference>
<dbReference type="InterPro" id="IPR007835">
    <property type="entry name" value="MOFRL"/>
</dbReference>
<dbReference type="PANTHER" id="PTHR12227">
    <property type="entry name" value="GLYCERATE KINASE"/>
    <property type="match status" value="1"/>
</dbReference>
<dbReference type="EMBL" id="SJPQ01000001">
    <property type="protein sequence ID" value="TWT90177.1"/>
    <property type="molecule type" value="Genomic_DNA"/>
</dbReference>
<feature type="domain" description="MOFRL-associated" evidence="2">
    <location>
        <begin position="21"/>
        <end position="261"/>
    </location>
</feature>
<gene>
    <name evidence="3" type="primary">ttuD</name>
    <name evidence="3" type="ORF">Mal64_05610</name>
</gene>
<dbReference type="EC" id="1.1.1.81" evidence="3"/>
<dbReference type="AlphaFoldDB" id="A0A5C5ZT35"/>
<dbReference type="Gene3D" id="3.40.1480.10">
    <property type="entry name" value="MOFRL domain"/>
    <property type="match status" value="1"/>
</dbReference>
<evidence type="ECO:0000313" key="3">
    <source>
        <dbReference type="EMBL" id="TWT90177.1"/>
    </source>
</evidence>
<dbReference type="SUPFAM" id="SSF82544">
    <property type="entry name" value="GckA/TtuD-like"/>
    <property type="match status" value="1"/>
</dbReference>
<dbReference type="InterPro" id="IPR038614">
    <property type="entry name" value="GK_N_sf"/>
</dbReference>
<dbReference type="GO" id="GO:0008887">
    <property type="term" value="F:glycerate kinase activity"/>
    <property type="evidence" value="ECO:0007669"/>
    <property type="project" value="InterPro"/>
</dbReference>
<name>A0A5C5ZT35_9BACT</name>
<feature type="domain" description="MOFRL" evidence="1">
    <location>
        <begin position="350"/>
        <end position="462"/>
    </location>
</feature>